<keyword evidence="2" id="KW-1185">Reference proteome</keyword>
<comment type="caution">
    <text evidence="1">The sequence shown here is derived from an EMBL/GenBank/DDBJ whole genome shotgun (WGS) entry which is preliminary data.</text>
</comment>
<dbReference type="RefSeq" id="WP_346582211.1">
    <property type="nucleotide sequence ID" value="NZ_JBDJNQ010000010.1"/>
</dbReference>
<organism evidence="1 2">
    <name type="scientific">Sphingobacterium kitahiroshimense</name>
    <dbReference type="NCBI Taxonomy" id="470446"/>
    <lineage>
        <taxon>Bacteria</taxon>
        <taxon>Pseudomonadati</taxon>
        <taxon>Bacteroidota</taxon>
        <taxon>Sphingobacteriia</taxon>
        <taxon>Sphingobacteriales</taxon>
        <taxon>Sphingobacteriaceae</taxon>
        <taxon>Sphingobacterium</taxon>
    </lineage>
</organism>
<evidence type="ECO:0000313" key="1">
    <source>
        <dbReference type="EMBL" id="MEN5379451.1"/>
    </source>
</evidence>
<sequence length="119" mass="13982">MKTKQSLSMKQMPLTIDILNYGLELSMDFGENWLQPINERLSSIFPNLSAQKLEECHLICKTVNKMGNRYVQENPVHTGTEIAFIAFEAFEKFMLNKYHWVSAKNLKRLYSQSCYYAYK</sequence>
<gene>
    <name evidence="1" type="ORF">ABE541_19450</name>
</gene>
<accession>A0ABV0BXP7</accession>
<evidence type="ECO:0000313" key="2">
    <source>
        <dbReference type="Proteomes" id="UP001409291"/>
    </source>
</evidence>
<proteinExistence type="predicted"/>
<dbReference type="Proteomes" id="UP001409291">
    <property type="component" value="Unassembled WGS sequence"/>
</dbReference>
<reference evidence="1 2" key="1">
    <citation type="submission" date="2024-04" db="EMBL/GenBank/DDBJ databases">
        <title>WGS of bacteria from Torrens River.</title>
        <authorList>
            <person name="Wyrsch E.R."/>
            <person name="Drigo B."/>
        </authorList>
    </citation>
    <scope>NUCLEOTIDE SEQUENCE [LARGE SCALE GENOMIC DNA]</scope>
    <source>
        <strain evidence="1 2">TWI391</strain>
    </source>
</reference>
<name>A0ABV0BXP7_9SPHI</name>
<dbReference type="EMBL" id="JBDJNQ010000010">
    <property type="protein sequence ID" value="MEN5379451.1"/>
    <property type="molecule type" value="Genomic_DNA"/>
</dbReference>
<protein>
    <submittedName>
        <fullName evidence="1">Uncharacterized protein</fullName>
    </submittedName>
</protein>